<dbReference type="InterPro" id="IPR019239">
    <property type="entry name" value="VapB_antitoxin"/>
</dbReference>
<evidence type="ECO:0008006" key="3">
    <source>
        <dbReference type="Google" id="ProtNLM"/>
    </source>
</evidence>
<protein>
    <recommendedName>
        <fullName evidence="3">DUF2191 domain-containing protein</fullName>
    </recommendedName>
</protein>
<reference evidence="1 2" key="2">
    <citation type="journal article" date="2016" name="Genome Announc.">
        <title>Draft Genome Sequence of Erythromycin- and Oxytetracycline-Sensitive Nocardia seriolae Strain U-1 (NBRC 110359).</title>
        <authorList>
            <person name="Imajoh M."/>
            <person name="Sukeda M."/>
            <person name="Shimizu M."/>
            <person name="Yamane J."/>
            <person name="Ohnishi K."/>
            <person name="Oshima S."/>
        </authorList>
    </citation>
    <scope>NUCLEOTIDE SEQUENCE [LARGE SCALE GENOMIC DNA]</scope>
    <source>
        <strain evidence="1 2">U-1</strain>
    </source>
</reference>
<comment type="caution">
    <text evidence="1">The sequence shown here is derived from an EMBL/GenBank/DDBJ whole genome shotgun (WGS) entry which is preliminary data.</text>
</comment>
<dbReference type="Pfam" id="PF09957">
    <property type="entry name" value="VapB_antitoxin"/>
    <property type="match status" value="1"/>
</dbReference>
<dbReference type="Proteomes" id="UP000037179">
    <property type="component" value="Unassembled WGS sequence"/>
</dbReference>
<name>A0ABC9YMU5_9NOCA</name>
<dbReference type="EMBL" id="BBYQ01000010">
    <property type="protein sequence ID" value="GAP26767.1"/>
    <property type="molecule type" value="Genomic_DNA"/>
</dbReference>
<accession>A0ABC9YMU5</accession>
<gene>
    <name evidence="1" type="ORF">NSK11_contig00010-0018</name>
</gene>
<dbReference type="AlphaFoldDB" id="A0ABC9YMU5"/>
<proteinExistence type="predicted"/>
<evidence type="ECO:0000313" key="1">
    <source>
        <dbReference type="EMBL" id="GAP26767.1"/>
    </source>
</evidence>
<organism evidence="1 2">
    <name type="scientific">Nocardia seriolae</name>
    <dbReference type="NCBI Taxonomy" id="37332"/>
    <lineage>
        <taxon>Bacteria</taxon>
        <taxon>Bacillati</taxon>
        <taxon>Actinomycetota</taxon>
        <taxon>Actinomycetes</taxon>
        <taxon>Mycobacteriales</taxon>
        <taxon>Nocardiaceae</taxon>
        <taxon>Nocardia</taxon>
    </lineage>
</organism>
<keyword evidence="2" id="KW-1185">Reference proteome</keyword>
<sequence length="66" mass="7241">MIDLNDEMLALAAKELGTTTKKDTVNAALEFVAQRRQRIEQVLNDPYGIGVGPDIGDPEVMGQARR</sequence>
<reference evidence="2" key="1">
    <citation type="submission" date="2015-07" db="EMBL/GenBank/DDBJ databases">
        <title>Nocardia seriolae U-1 whole genome shotgun sequence.</title>
        <authorList>
            <person name="Imajoh M."/>
            <person name="Fukumoto Y."/>
            <person name="Sukeda M."/>
            <person name="Yamane J."/>
            <person name="Yamasaki K."/>
            <person name="Shimizu M."/>
            <person name="Ohnishi K."/>
            <person name="Oshima S."/>
        </authorList>
    </citation>
    <scope>NUCLEOTIDE SEQUENCE [LARGE SCALE GENOMIC DNA]</scope>
    <source>
        <strain evidence="2">U-1</strain>
    </source>
</reference>
<evidence type="ECO:0000313" key="2">
    <source>
        <dbReference type="Proteomes" id="UP000037179"/>
    </source>
</evidence>